<reference evidence="1 2" key="1">
    <citation type="submission" date="2020-12" db="EMBL/GenBank/DDBJ databases">
        <title>Whole genome sequences of gut porcine anaerobes.</title>
        <authorList>
            <person name="Kubasova T."/>
            <person name="Jahodarova E."/>
            <person name="Rychlik I."/>
        </authorList>
    </citation>
    <scope>NUCLEOTIDE SEQUENCE [LARGE SCALE GENOMIC DNA]</scope>
    <source>
        <strain evidence="1 2">An867</strain>
    </source>
</reference>
<sequence length="91" mass="9680">MNTFEKLETLTAKAKADAALRGRLLGTRESRDPLVSFCAIAQAAGVDLSVGELFAVGQEYSDNQCKSTNGGNPTPYDAFDDAYENFLAGLA</sequence>
<dbReference type="Proteomes" id="UP001299220">
    <property type="component" value="Unassembled WGS sequence"/>
</dbReference>
<comment type="caution">
    <text evidence="1">The sequence shown here is derived from an EMBL/GenBank/DDBJ whole genome shotgun (WGS) entry which is preliminary data.</text>
</comment>
<keyword evidence="2" id="KW-1185">Reference proteome</keyword>
<organism evidence="1 2">
    <name type="scientific">Anaeromassilibacillus senegalensis</name>
    <dbReference type="NCBI Taxonomy" id="1673717"/>
    <lineage>
        <taxon>Bacteria</taxon>
        <taxon>Bacillati</taxon>
        <taxon>Bacillota</taxon>
        <taxon>Clostridia</taxon>
        <taxon>Eubacteriales</taxon>
        <taxon>Acutalibacteraceae</taxon>
        <taxon>Anaeromassilibacillus</taxon>
    </lineage>
</organism>
<evidence type="ECO:0000313" key="1">
    <source>
        <dbReference type="EMBL" id="MCF2651138.1"/>
    </source>
</evidence>
<proteinExistence type="predicted"/>
<evidence type="ECO:0008006" key="3">
    <source>
        <dbReference type="Google" id="ProtNLM"/>
    </source>
</evidence>
<protein>
    <recommendedName>
        <fullName evidence="3">Nif11 family protein</fullName>
    </recommendedName>
</protein>
<dbReference type="RefSeq" id="WP_235322081.1">
    <property type="nucleotide sequence ID" value="NZ_JAFBIT010000001.1"/>
</dbReference>
<dbReference type="EMBL" id="JAFBIT010000001">
    <property type="protein sequence ID" value="MCF2651138.1"/>
    <property type="molecule type" value="Genomic_DNA"/>
</dbReference>
<gene>
    <name evidence="1" type="ORF">JQM67_00745</name>
</gene>
<evidence type="ECO:0000313" key="2">
    <source>
        <dbReference type="Proteomes" id="UP001299220"/>
    </source>
</evidence>
<accession>A0ABS9CJN1</accession>
<name>A0ABS9CJN1_9FIRM</name>